<sequence length="118" mass="13138">MIEFQCCSTDSFLLYYLKYESRRASLACSSVSINGMKPVEKYGYTGYRSRSIENSQTVGSYFPGFRSDTMLMAVMINTKLISILSFTLPFCNHVGLENLSIVSISVVISSLSKHSASM</sequence>
<proteinExistence type="predicted"/>
<evidence type="ECO:0000313" key="1">
    <source>
        <dbReference type="EMBL" id="KHG14354.1"/>
    </source>
</evidence>
<evidence type="ECO:0000313" key="2">
    <source>
        <dbReference type="Proteomes" id="UP000032142"/>
    </source>
</evidence>
<name>A0A0B0NRE5_GOSAR</name>
<keyword evidence="2" id="KW-1185">Reference proteome</keyword>
<accession>A0A0B0NRE5</accession>
<protein>
    <submittedName>
        <fullName evidence="1">Uncharacterized protein</fullName>
    </submittedName>
</protein>
<organism evidence="1 2">
    <name type="scientific">Gossypium arboreum</name>
    <name type="common">Tree cotton</name>
    <name type="synonym">Gossypium nanking</name>
    <dbReference type="NCBI Taxonomy" id="29729"/>
    <lineage>
        <taxon>Eukaryota</taxon>
        <taxon>Viridiplantae</taxon>
        <taxon>Streptophyta</taxon>
        <taxon>Embryophyta</taxon>
        <taxon>Tracheophyta</taxon>
        <taxon>Spermatophyta</taxon>
        <taxon>Magnoliopsida</taxon>
        <taxon>eudicotyledons</taxon>
        <taxon>Gunneridae</taxon>
        <taxon>Pentapetalae</taxon>
        <taxon>rosids</taxon>
        <taxon>malvids</taxon>
        <taxon>Malvales</taxon>
        <taxon>Malvaceae</taxon>
        <taxon>Malvoideae</taxon>
        <taxon>Gossypium</taxon>
    </lineage>
</organism>
<dbReference type="EMBL" id="KN401392">
    <property type="protein sequence ID" value="KHG14354.1"/>
    <property type="molecule type" value="Genomic_DNA"/>
</dbReference>
<gene>
    <name evidence="1" type="ORF">F383_10354</name>
</gene>
<dbReference type="Proteomes" id="UP000032142">
    <property type="component" value="Unassembled WGS sequence"/>
</dbReference>
<reference evidence="2" key="1">
    <citation type="submission" date="2014-09" db="EMBL/GenBank/DDBJ databases">
        <authorList>
            <person name="Mudge J."/>
            <person name="Ramaraj T."/>
            <person name="Lindquist I.E."/>
            <person name="Bharti A.K."/>
            <person name="Sundararajan A."/>
            <person name="Cameron C.T."/>
            <person name="Woodward J.E."/>
            <person name="May G.D."/>
            <person name="Brubaker C."/>
            <person name="Broadhvest J."/>
            <person name="Wilkins T.A."/>
        </authorList>
    </citation>
    <scope>NUCLEOTIDE SEQUENCE</scope>
    <source>
        <strain evidence="2">cv. AKA8401</strain>
    </source>
</reference>
<dbReference type="AlphaFoldDB" id="A0A0B0NRE5"/>